<reference evidence="3" key="1">
    <citation type="submission" date="2019-08" db="EMBL/GenBank/DDBJ databases">
        <authorList>
            <person name="Zheng X."/>
        </authorList>
    </citation>
    <scope>NUCLEOTIDE SEQUENCE [LARGE SCALE GENOMIC DNA]</scope>
    <source>
        <strain evidence="3">FJAT-25496</strain>
    </source>
</reference>
<feature type="compositionally biased region" description="Polar residues" evidence="1">
    <location>
        <begin position="7"/>
        <end position="26"/>
    </location>
</feature>
<dbReference type="OrthoDB" id="2931860at2"/>
<evidence type="ECO:0000313" key="3">
    <source>
        <dbReference type="Proteomes" id="UP000321555"/>
    </source>
</evidence>
<evidence type="ECO:0000256" key="1">
    <source>
        <dbReference type="SAM" id="MobiDB-lite"/>
    </source>
</evidence>
<protein>
    <submittedName>
        <fullName evidence="2">Uncharacterized protein</fullName>
    </submittedName>
</protein>
<dbReference type="Proteomes" id="UP000321555">
    <property type="component" value="Chromosome"/>
</dbReference>
<organism evidence="2 3">
    <name type="scientific">Cytobacillus dafuensis</name>
    <name type="common">Bacillus dafuensis</name>
    <dbReference type="NCBI Taxonomy" id="1742359"/>
    <lineage>
        <taxon>Bacteria</taxon>
        <taxon>Bacillati</taxon>
        <taxon>Bacillota</taxon>
        <taxon>Bacilli</taxon>
        <taxon>Bacillales</taxon>
        <taxon>Bacillaceae</taxon>
        <taxon>Cytobacillus</taxon>
    </lineage>
</organism>
<proteinExistence type="predicted"/>
<sequence length="59" mass="6829">MYRRLTGSKTPTSRFQENQRNLSGGSTARKGPIGSTIHQWGMKESPHRWKFHFIVINVD</sequence>
<accession>A0A5B8ZAI3</accession>
<name>A0A5B8ZAI3_CYTDA</name>
<dbReference type="EMBL" id="CP042593">
    <property type="protein sequence ID" value="QED49990.1"/>
    <property type="molecule type" value="Genomic_DNA"/>
</dbReference>
<keyword evidence="3" id="KW-1185">Reference proteome</keyword>
<feature type="region of interest" description="Disordered" evidence="1">
    <location>
        <begin position="1"/>
        <end position="39"/>
    </location>
</feature>
<evidence type="ECO:0000313" key="2">
    <source>
        <dbReference type="EMBL" id="QED49990.1"/>
    </source>
</evidence>
<gene>
    <name evidence="2" type="ORF">FSZ17_03640</name>
</gene>
<dbReference type="AlphaFoldDB" id="A0A5B8ZAI3"/>
<dbReference type="KEGG" id="bda:FSZ17_03640"/>